<evidence type="ECO:0000256" key="5">
    <source>
        <dbReference type="ARBA" id="ARBA00022692"/>
    </source>
</evidence>
<dbReference type="InterPro" id="IPR007387">
    <property type="entry name" value="TRAP_DctQ"/>
</dbReference>
<feature type="transmembrane region" description="Helical" evidence="9">
    <location>
        <begin position="103"/>
        <end position="124"/>
    </location>
</feature>
<comment type="subcellular location">
    <subcellularLocation>
        <location evidence="1 9">Cell inner membrane</location>
        <topology evidence="1 9">Multi-pass membrane protein</topology>
    </subcellularLocation>
</comment>
<evidence type="ECO:0000256" key="1">
    <source>
        <dbReference type="ARBA" id="ARBA00004429"/>
    </source>
</evidence>
<dbReference type="PANTHER" id="PTHR35011:SF11">
    <property type="entry name" value="TRAP TRANSPORTER SMALL PERMEASE PROTEIN"/>
    <property type="match status" value="1"/>
</dbReference>
<dbReference type="RefSeq" id="WP_168028687.1">
    <property type="nucleotide sequence ID" value="NZ_JAAVNE010000008.1"/>
</dbReference>
<gene>
    <name evidence="11" type="ORF">HEQ75_07105</name>
</gene>
<dbReference type="EMBL" id="JAAVNE010000008">
    <property type="protein sequence ID" value="NKC30625.1"/>
    <property type="molecule type" value="Genomic_DNA"/>
</dbReference>
<dbReference type="InterPro" id="IPR055348">
    <property type="entry name" value="DctQ"/>
</dbReference>
<comment type="function">
    <text evidence="9">Part of the tripartite ATP-independent periplasmic (TRAP) transport system.</text>
</comment>
<evidence type="ECO:0000256" key="6">
    <source>
        <dbReference type="ARBA" id="ARBA00022989"/>
    </source>
</evidence>
<evidence type="ECO:0000256" key="2">
    <source>
        <dbReference type="ARBA" id="ARBA00022448"/>
    </source>
</evidence>
<evidence type="ECO:0000256" key="8">
    <source>
        <dbReference type="ARBA" id="ARBA00038436"/>
    </source>
</evidence>
<organism evidence="11 12">
    <name type="scientific">Falsiroseomonas selenitidurans</name>
    <dbReference type="NCBI Taxonomy" id="2716335"/>
    <lineage>
        <taxon>Bacteria</taxon>
        <taxon>Pseudomonadati</taxon>
        <taxon>Pseudomonadota</taxon>
        <taxon>Alphaproteobacteria</taxon>
        <taxon>Acetobacterales</taxon>
        <taxon>Roseomonadaceae</taxon>
        <taxon>Falsiroseomonas</taxon>
    </lineage>
</organism>
<keyword evidence="5 9" id="KW-0812">Transmembrane</keyword>
<keyword evidence="6 9" id="KW-1133">Transmembrane helix</keyword>
<keyword evidence="2 9" id="KW-0813">Transport</keyword>
<evidence type="ECO:0000256" key="3">
    <source>
        <dbReference type="ARBA" id="ARBA00022475"/>
    </source>
</evidence>
<comment type="caution">
    <text evidence="11">The sequence shown here is derived from an EMBL/GenBank/DDBJ whole genome shotgun (WGS) entry which is preliminary data.</text>
</comment>
<comment type="similarity">
    <text evidence="8 9">Belongs to the TRAP transporter small permease family.</text>
</comment>
<evidence type="ECO:0000259" key="10">
    <source>
        <dbReference type="Pfam" id="PF04290"/>
    </source>
</evidence>
<comment type="subunit">
    <text evidence="9">The complex comprises the extracytoplasmic solute receptor protein and the two transmembrane proteins.</text>
</comment>
<feature type="transmembrane region" description="Helical" evidence="9">
    <location>
        <begin position="31"/>
        <end position="52"/>
    </location>
</feature>
<keyword evidence="4 9" id="KW-0997">Cell inner membrane</keyword>
<accession>A0ABX1E6R3</accession>
<keyword evidence="12" id="KW-1185">Reference proteome</keyword>
<protein>
    <recommendedName>
        <fullName evidence="9">TRAP transporter small permease protein</fullName>
    </recommendedName>
</protein>
<evidence type="ECO:0000256" key="7">
    <source>
        <dbReference type="ARBA" id="ARBA00023136"/>
    </source>
</evidence>
<comment type="caution">
    <text evidence="9">Lacks conserved residue(s) required for the propagation of feature annotation.</text>
</comment>
<name>A0ABX1E6R3_9PROT</name>
<evidence type="ECO:0000256" key="4">
    <source>
        <dbReference type="ARBA" id="ARBA00022519"/>
    </source>
</evidence>
<dbReference type="Proteomes" id="UP000787635">
    <property type="component" value="Unassembled WGS sequence"/>
</dbReference>
<feature type="domain" description="Tripartite ATP-independent periplasmic transporters DctQ component" evidence="10">
    <location>
        <begin position="40"/>
        <end position="169"/>
    </location>
</feature>
<evidence type="ECO:0000313" key="11">
    <source>
        <dbReference type="EMBL" id="NKC30625.1"/>
    </source>
</evidence>
<proteinExistence type="inferred from homology"/>
<evidence type="ECO:0000256" key="9">
    <source>
        <dbReference type="RuleBase" id="RU369079"/>
    </source>
</evidence>
<reference evidence="11 12" key="1">
    <citation type="submission" date="2020-03" db="EMBL/GenBank/DDBJ databases">
        <title>Roseomonas selenitidurans sp. nov. isolated from urban soil.</title>
        <authorList>
            <person name="Liu H."/>
        </authorList>
    </citation>
    <scope>NUCLEOTIDE SEQUENCE [LARGE SCALE GENOMIC DNA]</scope>
    <source>
        <strain evidence="11 12">BU-1</strain>
    </source>
</reference>
<dbReference type="PANTHER" id="PTHR35011">
    <property type="entry name" value="2,3-DIKETO-L-GULONATE TRAP TRANSPORTER SMALL PERMEASE PROTEIN YIAM"/>
    <property type="match status" value="1"/>
</dbReference>
<evidence type="ECO:0000313" key="12">
    <source>
        <dbReference type="Proteomes" id="UP000787635"/>
    </source>
</evidence>
<feature type="transmembrane region" description="Helical" evidence="9">
    <location>
        <begin position="144"/>
        <end position="161"/>
    </location>
</feature>
<sequence>MSRTDDDIFATLVQEEAGGPEPPPDLAPEDLLSVLLFWGLAGIVFLQFFSRYVLNDSIAWTEEIARYLLMALAFSGSAMAARRGSHIAVEFLPNMLPAAARRWMFLLAGLLAVAFYAIAVLLCWQVAEIMETQPMVVIDWPLSWVYWAILAGLVMTTLRAVQATWRRFRIGEPDRAADPSLGTLKL</sequence>
<dbReference type="Pfam" id="PF04290">
    <property type="entry name" value="DctQ"/>
    <property type="match status" value="1"/>
</dbReference>
<keyword evidence="3" id="KW-1003">Cell membrane</keyword>
<keyword evidence="7 9" id="KW-0472">Membrane</keyword>